<evidence type="ECO:0000259" key="9">
    <source>
        <dbReference type="Pfam" id="PF02770"/>
    </source>
</evidence>
<dbReference type="PANTHER" id="PTHR43884">
    <property type="entry name" value="ACYL-COA DEHYDROGENASE"/>
    <property type="match status" value="1"/>
</dbReference>
<comment type="similarity">
    <text evidence="2 6">Belongs to the acyl-CoA dehydrogenase family.</text>
</comment>
<comment type="cofactor">
    <cofactor evidence="1 6">
        <name>FAD</name>
        <dbReference type="ChEBI" id="CHEBI:57692"/>
    </cofactor>
</comment>
<feature type="domain" description="Acyl-CoA dehydrogenase/oxidase C-terminal" evidence="8">
    <location>
        <begin position="272"/>
        <end position="430"/>
    </location>
</feature>
<dbReference type="Pfam" id="PF02770">
    <property type="entry name" value="Acyl-CoA_dh_M"/>
    <property type="match status" value="1"/>
</dbReference>
<evidence type="ECO:0000256" key="7">
    <source>
        <dbReference type="SAM" id="MobiDB-lite"/>
    </source>
</evidence>
<keyword evidence="3 6" id="KW-0285">Flavoprotein</keyword>
<name>A0A0U3JGL3_9BACT</name>
<dbReference type="FunFam" id="1.10.540.10:FF:000001">
    <property type="entry name" value="Very long-chain-specific acyl-CoA dehydrogenase, mitochondrial"/>
    <property type="match status" value="1"/>
</dbReference>
<dbReference type="InterPro" id="IPR036250">
    <property type="entry name" value="AcylCo_DH-like_C"/>
</dbReference>
<reference evidence="11" key="1">
    <citation type="submission" date="2015-10" db="EMBL/GenBank/DDBJ databases">
        <title>Biosynthesis of SCL-MCL polyhydroxyalkanoates by metagenomic clones in Pseudomonas putida.</title>
        <authorList>
            <person name="Cheng J."/>
            <person name="Charles T.C."/>
        </authorList>
    </citation>
    <scope>NUCLEOTIDE SEQUENCE</scope>
</reference>
<dbReference type="GO" id="GO:0003995">
    <property type="term" value="F:acyl-CoA dehydrogenase activity"/>
    <property type="evidence" value="ECO:0007669"/>
    <property type="project" value="TreeGrafter"/>
</dbReference>
<dbReference type="FunFam" id="2.40.110.10:FF:000002">
    <property type="entry name" value="Acyl-CoA dehydrogenase fadE12"/>
    <property type="match status" value="1"/>
</dbReference>
<dbReference type="Pfam" id="PF02771">
    <property type="entry name" value="Acyl-CoA_dh_N"/>
    <property type="match status" value="1"/>
</dbReference>
<dbReference type="GO" id="GO:0050660">
    <property type="term" value="F:flavin adenine dinucleotide binding"/>
    <property type="evidence" value="ECO:0007669"/>
    <property type="project" value="InterPro"/>
</dbReference>
<evidence type="ECO:0000313" key="11">
    <source>
        <dbReference type="EMBL" id="ALV86490.1"/>
    </source>
</evidence>
<keyword evidence="4 6" id="KW-0274">FAD</keyword>
<evidence type="ECO:0000256" key="4">
    <source>
        <dbReference type="ARBA" id="ARBA00022827"/>
    </source>
</evidence>
<dbReference type="InterPro" id="IPR006091">
    <property type="entry name" value="Acyl-CoA_Oxase/DH_mid-dom"/>
</dbReference>
<protein>
    <submittedName>
        <fullName evidence="11">Acyl-CoA dehydrogenase</fullName>
    </submittedName>
</protein>
<evidence type="ECO:0000259" key="8">
    <source>
        <dbReference type="Pfam" id="PF00441"/>
    </source>
</evidence>
<dbReference type="InterPro" id="IPR013786">
    <property type="entry name" value="AcylCoA_DH/ox_N"/>
</dbReference>
<proteinExistence type="inferred from homology"/>
<dbReference type="InterPro" id="IPR009100">
    <property type="entry name" value="AcylCoA_DH/oxidase_NM_dom_sf"/>
</dbReference>
<dbReference type="InterPro" id="IPR037069">
    <property type="entry name" value="AcylCoA_DH/ox_N_sf"/>
</dbReference>
<evidence type="ECO:0000256" key="6">
    <source>
        <dbReference type="RuleBase" id="RU362125"/>
    </source>
</evidence>
<keyword evidence="5 6" id="KW-0560">Oxidoreductase</keyword>
<evidence type="ECO:0000256" key="3">
    <source>
        <dbReference type="ARBA" id="ARBA00022630"/>
    </source>
</evidence>
<dbReference type="SUPFAM" id="SSF47203">
    <property type="entry name" value="Acyl-CoA dehydrogenase C-terminal domain-like"/>
    <property type="match status" value="1"/>
</dbReference>
<dbReference type="SUPFAM" id="SSF56645">
    <property type="entry name" value="Acyl-CoA dehydrogenase NM domain-like"/>
    <property type="match status" value="1"/>
</dbReference>
<evidence type="ECO:0000256" key="1">
    <source>
        <dbReference type="ARBA" id="ARBA00001974"/>
    </source>
</evidence>
<evidence type="ECO:0000256" key="2">
    <source>
        <dbReference type="ARBA" id="ARBA00009347"/>
    </source>
</evidence>
<evidence type="ECO:0000259" key="10">
    <source>
        <dbReference type="Pfam" id="PF02771"/>
    </source>
</evidence>
<dbReference type="InterPro" id="IPR046373">
    <property type="entry name" value="Acyl-CoA_Oxase/DH_mid-dom_sf"/>
</dbReference>
<feature type="compositionally biased region" description="Basic and acidic residues" evidence="7">
    <location>
        <begin position="11"/>
        <end position="20"/>
    </location>
</feature>
<organism evidence="11">
    <name type="scientific">uncultured bacterium 20</name>
    <dbReference type="NCBI Taxonomy" id="1748270"/>
    <lineage>
        <taxon>Bacteria</taxon>
        <taxon>environmental samples</taxon>
    </lineage>
</organism>
<dbReference type="Gene3D" id="1.20.140.10">
    <property type="entry name" value="Butyryl-CoA Dehydrogenase, subunit A, domain 3"/>
    <property type="match status" value="2"/>
</dbReference>
<dbReference type="EMBL" id="KT944266">
    <property type="protein sequence ID" value="ALV86490.1"/>
    <property type="molecule type" value="Genomic_DNA"/>
</dbReference>
<dbReference type="PANTHER" id="PTHR43884:SF9">
    <property type="entry name" value="COMPLEX I ASSEMBLY FACTOR ACAD9, MITOCHONDRIAL"/>
    <property type="match status" value="1"/>
</dbReference>
<feature type="region of interest" description="Disordered" evidence="7">
    <location>
        <begin position="1"/>
        <end position="20"/>
    </location>
</feature>
<feature type="domain" description="Acyl-CoA dehydrogenase/oxidase N-terminal" evidence="10">
    <location>
        <begin position="59"/>
        <end position="164"/>
    </location>
</feature>
<feature type="compositionally biased region" description="Low complexity" evidence="7">
    <location>
        <begin position="1"/>
        <end position="10"/>
    </location>
</feature>
<evidence type="ECO:0000256" key="5">
    <source>
        <dbReference type="ARBA" id="ARBA00023002"/>
    </source>
</evidence>
<dbReference type="Gene3D" id="1.10.540.10">
    <property type="entry name" value="Acyl-CoA dehydrogenase/oxidase, N-terminal domain"/>
    <property type="match status" value="1"/>
</dbReference>
<dbReference type="AlphaFoldDB" id="A0A0U3JGL3"/>
<dbReference type="Pfam" id="PF00441">
    <property type="entry name" value="Acyl-CoA_dh_1"/>
    <property type="match status" value="1"/>
</dbReference>
<dbReference type="Gene3D" id="2.40.110.10">
    <property type="entry name" value="Butyryl-CoA Dehydrogenase, subunit A, domain 2"/>
    <property type="match status" value="1"/>
</dbReference>
<feature type="domain" description="Acyl-CoA oxidase/dehydrogenase middle" evidence="9">
    <location>
        <begin position="168"/>
        <end position="260"/>
    </location>
</feature>
<accession>A0A0U3JGL3</accession>
<sequence length="631" mass="70210">MSARAQVSSEQESREVVEGARQTEWEGRGFLRDLFLGEFRLDLVHPFPADGEERPEFARFYRALERFLRDSVDPAKIDQTGEYPGAVIDGLKRLGAFGMKIPKEYGGLGFTAFEYCKAMELVGSYDANLVALLSPHQSIGVPQPLRLFGTPEQKQKYLPRCAAGAISAFALTEAHVGSDPSSLSTTAEWDGASYVLNGEKLWCTNGTLAELLVVMARDPTTKKISAFVVETCWEGVRVEYRCRFMGLRALANGVISFRDVRVPRENLIGQEGQGLKIALVTLNTGRLTIPASSTGTAKQCLQIARGWSNARIQWGVPIGRHEAIAHRIGDMAATTFAMDSIWKLSSRLADRGGYDIRLEAAAAKEWNTSREWEIVDRTLQIRGGRGYETESSLEGRGEKPVGVERMMRDCRINLIFEGSSEVMHLFMAREAVDKHLQVAGAMVDPKKTVAEKLAALPRIALFYALWYPCLWLKGLLTPFRYGDFGRLATHLRFVERSSRKLARESFHGMVAFGPKLEKKQGFLFRCVDVVMELFAMSASVSHARRLLDAGGSEAESAVELADLVCRNSRRKVQRLFQDLWSNDDGRKTELAAGVLNGDHALLAEEIVDLGLEPDAFRTRYVSRERAATVGQ</sequence>
<dbReference type="InterPro" id="IPR009075">
    <property type="entry name" value="AcylCo_DH/oxidase_C"/>
</dbReference>